<evidence type="ECO:0000313" key="2">
    <source>
        <dbReference type="Proteomes" id="UP001239111"/>
    </source>
</evidence>
<comment type="caution">
    <text evidence="1">The sequence shown here is derived from an EMBL/GenBank/DDBJ whole genome shotgun (WGS) entry which is preliminary data.</text>
</comment>
<evidence type="ECO:0000313" key="1">
    <source>
        <dbReference type="EMBL" id="KAJ8675129.1"/>
    </source>
</evidence>
<organism evidence="1 2">
    <name type="scientific">Eretmocerus hayati</name>
    <dbReference type="NCBI Taxonomy" id="131215"/>
    <lineage>
        <taxon>Eukaryota</taxon>
        <taxon>Metazoa</taxon>
        <taxon>Ecdysozoa</taxon>
        <taxon>Arthropoda</taxon>
        <taxon>Hexapoda</taxon>
        <taxon>Insecta</taxon>
        <taxon>Pterygota</taxon>
        <taxon>Neoptera</taxon>
        <taxon>Endopterygota</taxon>
        <taxon>Hymenoptera</taxon>
        <taxon>Apocrita</taxon>
        <taxon>Proctotrupomorpha</taxon>
        <taxon>Chalcidoidea</taxon>
        <taxon>Aphelinidae</taxon>
        <taxon>Aphelininae</taxon>
        <taxon>Eretmocerus</taxon>
    </lineage>
</organism>
<reference evidence="1" key="1">
    <citation type="submission" date="2023-04" db="EMBL/GenBank/DDBJ databases">
        <title>A chromosome-level genome assembly of the parasitoid wasp Eretmocerus hayati.</title>
        <authorList>
            <person name="Zhong Y."/>
            <person name="Liu S."/>
            <person name="Liu Y."/>
        </authorList>
    </citation>
    <scope>NUCLEOTIDE SEQUENCE</scope>
    <source>
        <strain evidence="1">ZJU_SS_LIU_2023</strain>
    </source>
</reference>
<keyword evidence="2" id="KW-1185">Reference proteome</keyword>
<gene>
    <name evidence="1" type="ORF">QAD02_010915</name>
</gene>
<name>A0ACC2NV48_9HYME</name>
<dbReference type="EMBL" id="CM056742">
    <property type="protein sequence ID" value="KAJ8675129.1"/>
    <property type="molecule type" value="Genomic_DNA"/>
</dbReference>
<proteinExistence type="predicted"/>
<sequence>MNLSIIYFFAVMELAVMCKISEQDSSIMIDFVDFMEKHYSTYQVTVITKSTEKLGSFSSGIVKLMIDEFSSVVMDDKVKKPKFSENLWRKMSHQSKLKIGIVELHQESHPLEELSNLLDFLKLYSENVREKSIIFLIDGNGQSLQQFFKLAWSKDFFDITVIEWITQQSKKTFRPEDFVCHEIFIHTFDPFKDKYTKEILSQNTDVLP</sequence>
<dbReference type="Proteomes" id="UP001239111">
    <property type="component" value="Chromosome 2"/>
</dbReference>
<accession>A0ACC2NV48</accession>
<protein>
    <submittedName>
        <fullName evidence="1">Uncharacterized protein</fullName>
    </submittedName>
</protein>